<dbReference type="InterPro" id="IPR036956">
    <property type="entry name" value="Impact_N_sf"/>
</dbReference>
<dbReference type="Pfam" id="PF01205">
    <property type="entry name" value="Impact_N"/>
    <property type="match status" value="1"/>
</dbReference>
<comment type="caution">
    <text evidence="4">The sequence shown here is derived from an EMBL/GenBank/DDBJ whole genome shotgun (WGS) entry which is preliminary data.</text>
</comment>
<dbReference type="InterPro" id="IPR020568">
    <property type="entry name" value="Ribosomal_Su5_D2-typ_SF"/>
</dbReference>
<evidence type="ECO:0000256" key="2">
    <source>
        <dbReference type="SAM" id="MobiDB-lite"/>
    </source>
</evidence>
<feature type="domain" description="Impact N-terminal" evidence="3">
    <location>
        <begin position="30"/>
        <end position="148"/>
    </location>
</feature>
<dbReference type="PANTHER" id="PTHR16301:SF20">
    <property type="entry name" value="IMPACT FAMILY MEMBER YIGZ"/>
    <property type="match status" value="1"/>
</dbReference>
<dbReference type="InterPro" id="IPR023582">
    <property type="entry name" value="Impact"/>
</dbReference>
<dbReference type="PROSITE" id="PS00910">
    <property type="entry name" value="UPF0029"/>
    <property type="match status" value="1"/>
</dbReference>
<dbReference type="EMBL" id="JAKNCJ010000001">
    <property type="protein sequence ID" value="MCL6422298.1"/>
    <property type="molecule type" value="Genomic_DNA"/>
</dbReference>
<dbReference type="Proteomes" id="UP001203761">
    <property type="component" value="Unassembled WGS sequence"/>
</dbReference>
<keyword evidence="5" id="KW-1185">Reference proteome</keyword>
<evidence type="ECO:0000313" key="5">
    <source>
        <dbReference type="Proteomes" id="UP001203761"/>
    </source>
</evidence>
<evidence type="ECO:0000256" key="1">
    <source>
        <dbReference type="ARBA" id="ARBA00007665"/>
    </source>
</evidence>
<proteinExistence type="inferred from homology"/>
<organism evidence="4 5">
    <name type="scientific">Brachybacterium equifaecis</name>
    <dbReference type="NCBI Taxonomy" id="2910770"/>
    <lineage>
        <taxon>Bacteria</taxon>
        <taxon>Bacillati</taxon>
        <taxon>Actinomycetota</taxon>
        <taxon>Actinomycetes</taxon>
        <taxon>Micrococcales</taxon>
        <taxon>Dermabacteraceae</taxon>
        <taxon>Brachybacterium</taxon>
    </lineage>
</organism>
<evidence type="ECO:0000259" key="3">
    <source>
        <dbReference type="Pfam" id="PF01205"/>
    </source>
</evidence>
<dbReference type="InterPro" id="IPR020569">
    <property type="entry name" value="UPF0029_Impact_CS"/>
</dbReference>
<dbReference type="InterPro" id="IPR001498">
    <property type="entry name" value="Impact_N"/>
</dbReference>
<gene>
    <name evidence="4" type="ORF">Bequi_02665</name>
</gene>
<name>A0ABT0QYL0_9MICO</name>
<sequence length="249" mass="25909">MAAHPDPVARTPRAPVLTLAAPMEHELIERKSRFLAALHPVRSVAEADAALRAIRSAHPGARHHCTALVLAEHIPGAGDPAGSAVTPALHRSSDDGEPSGTAGMPMLQSLLRADLVDVVAVVTRYFGGVKLGAGGLLRAYTAAVEEAIAAAGSAGLLRERVELEEWQIEVPLAESGIAENAVRRFAESAGPDGRAEVLPTSYSSTSAQLAVLLSPQLAAPFAADVAAWSQGRAMPVQGPSRSRDLPVIR</sequence>
<dbReference type="Gene3D" id="3.30.230.30">
    <property type="entry name" value="Impact, N-terminal domain"/>
    <property type="match status" value="1"/>
</dbReference>
<reference evidence="4" key="1">
    <citation type="submission" date="2022-02" db="EMBL/GenBank/DDBJ databases">
        <authorList>
            <person name="Lee M."/>
            <person name="Kim S.-J."/>
            <person name="Jung M.-Y."/>
        </authorList>
    </citation>
    <scope>NUCLEOTIDE SEQUENCE</scope>
    <source>
        <strain evidence="4">JHP9</strain>
    </source>
</reference>
<dbReference type="RefSeq" id="WP_249736405.1">
    <property type="nucleotide sequence ID" value="NZ_JAKNCJ010000001.1"/>
</dbReference>
<evidence type="ECO:0000313" key="4">
    <source>
        <dbReference type="EMBL" id="MCL6422298.1"/>
    </source>
</evidence>
<dbReference type="SUPFAM" id="SSF54211">
    <property type="entry name" value="Ribosomal protein S5 domain 2-like"/>
    <property type="match status" value="1"/>
</dbReference>
<dbReference type="PANTHER" id="PTHR16301">
    <property type="entry name" value="IMPACT-RELATED"/>
    <property type="match status" value="1"/>
</dbReference>
<protein>
    <submittedName>
        <fullName evidence="4">YigZ family protein</fullName>
    </submittedName>
</protein>
<comment type="similarity">
    <text evidence="1">Belongs to the IMPACT family.</text>
</comment>
<feature type="region of interest" description="Disordered" evidence="2">
    <location>
        <begin position="80"/>
        <end position="103"/>
    </location>
</feature>
<accession>A0ABT0QYL0</accession>